<dbReference type="OrthoDB" id="2958217at2759"/>
<dbReference type="Proteomes" id="UP000053259">
    <property type="component" value="Unassembled WGS sequence"/>
</dbReference>
<dbReference type="VEuPathDB" id="FungiDB:PV09_07359"/>
<accession>A0A0D1YJP1</accession>
<dbReference type="STRING" id="253628.A0A0D1YJP1"/>
<proteinExistence type="predicted"/>
<dbReference type="GeneID" id="27315332"/>
<dbReference type="InterPro" id="IPR010730">
    <property type="entry name" value="HET"/>
</dbReference>
<sequence>MHVNYADDLNGIQHCKYCRHITLEKLASPEGYLHAPSRSSLVRSAQRCRLCSLLFRKDRSRQASQLCLSLAPFSEDDPQVVLNISHVGAAEPSRNARLSLFLYTDAGDPAANRFDITAKRPLKDTSSETTFDTVRSWLATCVNLHHCSTPLSLKDQEHTPAARLLDLEAFTLPDLDLRLIDNDGEPKQYATLSYCWGNSRAFVTESRSIQRRRSRIDFKSLPKTFRDAIQISRKLKIRYLWIDACCIVQDSESDWQRESAKMGYIYSNSYVTIAADSGIDSSSGCFNVSSSSQELTLESKPFEFRSETSDGQKTSIFLWDPSRGSRRPTPPEIDGSPLSERGWVCQERILSPRILHYTKSQVFWECRQCLLAEDGLRPWSLWSDADTVPGLARNLYGTTSDFDNQDRLLDIWYQNVVSQSYSRRKLTRSKDKLTAISGLAQAFHRHFRSRYIAGLWELDLAYALCWRRRGPVVFPEIYRAPSFSWACIDAVIEWPLRSNMKSAKLNVKSITVKLESADAFGTVSKCSLSILGRLRRAMVTSRRRISARGIDFEWELRTLSNKLLGTAFMDSDDLDDGFEHADCLILDEDNKKHALILQQKSKEHSEYIRIGVAELLGLDEDDEFFCQGHEQSIVLV</sequence>
<reference evidence="2 3" key="1">
    <citation type="submission" date="2015-01" db="EMBL/GenBank/DDBJ databases">
        <title>The Genome Sequence of Ochroconis gallopava CBS43764.</title>
        <authorList>
            <consortium name="The Broad Institute Genomics Platform"/>
            <person name="Cuomo C."/>
            <person name="de Hoog S."/>
            <person name="Gorbushina A."/>
            <person name="Stielow B."/>
            <person name="Teixiera M."/>
            <person name="Abouelleil A."/>
            <person name="Chapman S.B."/>
            <person name="Priest M."/>
            <person name="Young S.K."/>
            <person name="Wortman J."/>
            <person name="Nusbaum C."/>
            <person name="Birren B."/>
        </authorList>
    </citation>
    <scope>NUCLEOTIDE SEQUENCE [LARGE SCALE GENOMIC DNA]</scope>
    <source>
        <strain evidence="2 3">CBS 43764</strain>
    </source>
</reference>
<dbReference type="InParanoid" id="A0A0D1YJP1"/>
<organism evidence="2 3">
    <name type="scientific">Verruconis gallopava</name>
    <dbReference type="NCBI Taxonomy" id="253628"/>
    <lineage>
        <taxon>Eukaryota</taxon>
        <taxon>Fungi</taxon>
        <taxon>Dikarya</taxon>
        <taxon>Ascomycota</taxon>
        <taxon>Pezizomycotina</taxon>
        <taxon>Dothideomycetes</taxon>
        <taxon>Pleosporomycetidae</taxon>
        <taxon>Venturiales</taxon>
        <taxon>Sympoventuriaceae</taxon>
        <taxon>Verruconis</taxon>
    </lineage>
</organism>
<evidence type="ECO:0000313" key="3">
    <source>
        <dbReference type="Proteomes" id="UP000053259"/>
    </source>
</evidence>
<dbReference type="EMBL" id="KN847557">
    <property type="protein sequence ID" value="KIW01067.1"/>
    <property type="molecule type" value="Genomic_DNA"/>
</dbReference>
<dbReference type="PANTHER" id="PTHR33112">
    <property type="entry name" value="DOMAIN PROTEIN, PUTATIVE-RELATED"/>
    <property type="match status" value="1"/>
</dbReference>
<evidence type="ECO:0000313" key="2">
    <source>
        <dbReference type="EMBL" id="KIW01067.1"/>
    </source>
</evidence>
<dbReference type="AlphaFoldDB" id="A0A0D1YJP1"/>
<evidence type="ECO:0000259" key="1">
    <source>
        <dbReference type="Pfam" id="PF06985"/>
    </source>
</evidence>
<dbReference type="PANTHER" id="PTHR33112:SF16">
    <property type="entry name" value="HETEROKARYON INCOMPATIBILITY DOMAIN-CONTAINING PROTEIN"/>
    <property type="match status" value="1"/>
</dbReference>
<dbReference type="HOGENOM" id="CLU_002639_2_12_1"/>
<dbReference type="Pfam" id="PF06985">
    <property type="entry name" value="HET"/>
    <property type="match status" value="1"/>
</dbReference>
<keyword evidence="3" id="KW-1185">Reference proteome</keyword>
<protein>
    <recommendedName>
        <fullName evidence="1">Heterokaryon incompatibility domain-containing protein</fullName>
    </recommendedName>
</protein>
<dbReference type="RefSeq" id="XP_016210936.1">
    <property type="nucleotide sequence ID" value="XM_016361116.1"/>
</dbReference>
<gene>
    <name evidence="2" type="ORF">PV09_07359</name>
</gene>
<feature type="domain" description="Heterokaryon incompatibility" evidence="1">
    <location>
        <begin position="189"/>
        <end position="347"/>
    </location>
</feature>
<name>A0A0D1YJP1_9PEZI</name>